<comment type="caution">
    <text evidence="2">The sequence shown here is derived from an EMBL/GenBank/DDBJ whole genome shotgun (WGS) entry which is preliminary data.</text>
</comment>
<sequence>MKLSNTLQIFVLLFVVFAVGCSPKLQTTQSKFNIVQNIPENIERWEKDIVAFEEADKIQRPKKGGIVFVGSSSIVGWKTLAEDFPDQNTINRGFGGSQTDEVHYYAYRILYPYKPKQVVVYVGDNDLNAGKSTERVFNDLKDFFDDIRLQLPKTKITFLAIKPSPSRWHLIDSIKKTNAKVEGYLNTMENASYVDILNPMLMDNGRPNPAYYLADSLHMTAAGYDVWVEKLKPHLE</sequence>
<dbReference type="EMBL" id="JBBVGT010000002">
    <property type="protein sequence ID" value="MFB5945037.1"/>
    <property type="molecule type" value="Genomic_DNA"/>
</dbReference>
<dbReference type="RefSeq" id="WP_375556591.1">
    <property type="nucleotide sequence ID" value="NZ_JBBVGT010000002.1"/>
</dbReference>
<dbReference type="InterPro" id="IPR013830">
    <property type="entry name" value="SGNH_hydro"/>
</dbReference>
<dbReference type="Gene3D" id="3.40.50.1110">
    <property type="entry name" value="SGNH hydrolase"/>
    <property type="match status" value="1"/>
</dbReference>
<dbReference type="Proteomes" id="UP001580928">
    <property type="component" value="Unassembled WGS sequence"/>
</dbReference>
<dbReference type="PANTHER" id="PTHR30383">
    <property type="entry name" value="THIOESTERASE 1/PROTEASE 1/LYSOPHOSPHOLIPASE L1"/>
    <property type="match status" value="1"/>
</dbReference>
<gene>
    <name evidence="2" type="ORF">WKR92_04250</name>
</gene>
<protein>
    <submittedName>
        <fullName evidence="2">GDSL-type esterase/lipase family protein</fullName>
    </submittedName>
</protein>
<dbReference type="PANTHER" id="PTHR30383:SF5">
    <property type="entry name" value="SGNH HYDROLASE-TYPE ESTERASE DOMAIN-CONTAINING PROTEIN"/>
    <property type="match status" value="1"/>
</dbReference>
<proteinExistence type="predicted"/>
<evidence type="ECO:0000313" key="3">
    <source>
        <dbReference type="Proteomes" id="UP001580928"/>
    </source>
</evidence>
<dbReference type="Pfam" id="PF13472">
    <property type="entry name" value="Lipase_GDSL_2"/>
    <property type="match status" value="1"/>
</dbReference>
<accession>A0ABV5CF92</accession>
<dbReference type="PROSITE" id="PS51257">
    <property type="entry name" value="PROKAR_LIPOPROTEIN"/>
    <property type="match status" value="1"/>
</dbReference>
<organism evidence="2 3">
    <name type="scientific">Albibacterium profundi</name>
    <dbReference type="NCBI Taxonomy" id="3134906"/>
    <lineage>
        <taxon>Bacteria</taxon>
        <taxon>Pseudomonadati</taxon>
        <taxon>Bacteroidota</taxon>
        <taxon>Sphingobacteriia</taxon>
        <taxon>Sphingobacteriales</taxon>
        <taxon>Sphingobacteriaceae</taxon>
        <taxon>Albibacterium</taxon>
    </lineage>
</organism>
<feature type="domain" description="SGNH hydrolase-type esterase" evidence="1">
    <location>
        <begin position="77"/>
        <end position="225"/>
    </location>
</feature>
<dbReference type="InterPro" id="IPR036514">
    <property type="entry name" value="SGNH_hydro_sf"/>
</dbReference>
<evidence type="ECO:0000313" key="2">
    <source>
        <dbReference type="EMBL" id="MFB5945037.1"/>
    </source>
</evidence>
<name>A0ABV5CF92_9SPHI</name>
<dbReference type="InterPro" id="IPR051532">
    <property type="entry name" value="Ester_Hydrolysis_Enzymes"/>
</dbReference>
<keyword evidence="3" id="KW-1185">Reference proteome</keyword>
<dbReference type="SUPFAM" id="SSF52266">
    <property type="entry name" value="SGNH hydrolase"/>
    <property type="match status" value="1"/>
</dbReference>
<reference evidence="2 3" key="1">
    <citation type="submission" date="2024-04" db="EMBL/GenBank/DDBJ databases">
        <title>Albibacterium profundi sp. nov., isolated from sediment of the Challenger Deep of Mariana Trench.</title>
        <authorList>
            <person name="Wang Y."/>
        </authorList>
    </citation>
    <scope>NUCLEOTIDE SEQUENCE [LARGE SCALE GENOMIC DNA]</scope>
    <source>
        <strain evidence="2 3">RHL897</strain>
    </source>
</reference>
<evidence type="ECO:0000259" key="1">
    <source>
        <dbReference type="Pfam" id="PF13472"/>
    </source>
</evidence>